<reference evidence="4 5" key="1">
    <citation type="submission" date="2015-11" db="EMBL/GenBank/DDBJ databases">
        <title>Draft genome sequence of Paramesorhizobium deserti A-3-E, a strain highly resistant to diverse beta-lactam antibiotics.</title>
        <authorList>
            <person name="Lv R."/>
            <person name="Yang X."/>
            <person name="Fang N."/>
            <person name="Guo J."/>
            <person name="Luo X."/>
            <person name="Peng F."/>
            <person name="Yang R."/>
            <person name="Cui Y."/>
            <person name="Fang C."/>
            <person name="Song Y."/>
        </authorList>
    </citation>
    <scope>NUCLEOTIDE SEQUENCE [LARGE SCALE GENOMIC DNA]</scope>
    <source>
        <strain evidence="4 5">A-3-E</strain>
    </source>
</reference>
<dbReference type="NCBIfam" id="TIGR01414">
    <property type="entry name" value="autotrans_barl"/>
    <property type="match status" value="1"/>
</dbReference>
<evidence type="ECO:0000313" key="4">
    <source>
        <dbReference type="EMBL" id="KXF79114.1"/>
    </source>
</evidence>
<dbReference type="InterPro" id="IPR011050">
    <property type="entry name" value="Pectin_lyase_fold/virulence"/>
</dbReference>
<dbReference type="InterPro" id="IPR013425">
    <property type="entry name" value="Autotrns_rpt"/>
</dbReference>
<protein>
    <recommendedName>
        <fullName evidence="3">Autotransporter domain-containing protein</fullName>
    </recommendedName>
</protein>
<dbReference type="InterPro" id="IPR012332">
    <property type="entry name" value="Autotransporter_pectin_lyase_C"/>
</dbReference>
<dbReference type="GO" id="GO:0019867">
    <property type="term" value="C:outer membrane"/>
    <property type="evidence" value="ECO:0007669"/>
    <property type="project" value="InterPro"/>
</dbReference>
<evidence type="ECO:0000259" key="3">
    <source>
        <dbReference type="PROSITE" id="PS51208"/>
    </source>
</evidence>
<dbReference type="InterPro" id="IPR043990">
    <property type="entry name" value="AC_1"/>
</dbReference>
<dbReference type="Pfam" id="PF18883">
    <property type="entry name" value="AC_1"/>
    <property type="match status" value="1"/>
</dbReference>
<keyword evidence="5" id="KW-1185">Reference proteome</keyword>
<proteinExistence type="predicted"/>
<dbReference type="InterPro" id="IPR006315">
    <property type="entry name" value="OM_autotransptr_brl_dom"/>
</dbReference>
<dbReference type="OrthoDB" id="6053567at2"/>
<evidence type="ECO:0000256" key="1">
    <source>
        <dbReference type="ARBA" id="ARBA00022729"/>
    </source>
</evidence>
<keyword evidence="1" id="KW-0732">Signal</keyword>
<dbReference type="InterPro" id="IPR005546">
    <property type="entry name" value="Autotransporte_beta"/>
</dbReference>
<name>A0A135I0Z2_9HYPH</name>
<gene>
    <name evidence="4" type="ORF">ATN84_05115</name>
</gene>
<feature type="region of interest" description="Disordered" evidence="2">
    <location>
        <begin position="449"/>
        <end position="474"/>
    </location>
</feature>
<dbReference type="SUPFAM" id="SSF103515">
    <property type="entry name" value="Autotransporter"/>
    <property type="match status" value="1"/>
</dbReference>
<feature type="domain" description="Autotransporter" evidence="3">
    <location>
        <begin position="1001"/>
        <end position="1288"/>
    </location>
</feature>
<dbReference type="Gene3D" id="2.40.128.130">
    <property type="entry name" value="Autotransporter beta-domain"/>
    <property type="match status" value="1"/>
</dbReference>
<evidence type="ECO:0000313" key="5">
    <source>
        <dbReference type="Proteomes" id="UP000070107"/>
    </source>
</evidence>
<dbReference type="InterPro" id="IPR036709">
    <property type="entry name" value="Autotransporte_beta_dom_sf"/>
</dbReference>
<evidence type="ECO:0000256" key="2">
    <source>
        <dbReference type="SAM" id="MobiDB-lite"/>
    </source>
</evidence>
<dbReference type="InterPro" id="IPR051551">
    <property type="entry name" value="Autotransporter_adhesion"/>
</dbReference>
<dbReference type="SUPFAM" id="SSF51126">
    <property type="entry name" value="Pectin lyase-like"/>
    <property type="match status" value="2"/>
</dbReference>
<dbReference type="PANTHER" id="PTHR35037:SF3">
    <property type="entry name" value="C-TERMINAL REGION OF AIDA-LIKE PROTEIN"/>
    <property type="match status" value="1"/>
</dbReference>
<dbReference type="PROSITE" id="PS51208">
    <property type="entry name" value="AUTOTRANSPORTER"/>
    <property type="match status" value="1"/>
</dbReference>
<dbReference type="CDD" id="cd01344">
    <property type="entry name" value="PL2_Passenger_AT"/>
    <property type="match status" value="1"/>
</dbReference>
<comment type="caution">
    <text evidence="4">The sequence shown here is derived from an EMBL/GenBank/DDBJ whole genome shotgun (WGS) entry which is preliminary data.</text>
</comment>
<dbReference type="RefSeq" id="WP_068880420.1">
    <property type="nucleotide sequence ID" value="NZ_LNTU01000001.1"/>
</dbReference>
<dbReference type="NCBIfam" id="TIGR02601">
    <property type="entry name" value="autotrns_rpt"/>
    <property type="match status" value="3"/>
</dbReference>
<dbReference type="Pfam" id="PF12951">
    <property type="entry name" value="PATR"/>
    <property type="match status" value="4"/>
</dbReference>
<dbReference type="Gene3D" id="2.160.20.20">
    <property type="match status" value="1"/>
</dbReference>
<feature type="region of interest" description="Disordered" evidence="2">
    <location>
        <begin position="328"/>
        <end position="369"/>
    </location>
</feature>
<dbReference type="Proteomes" id="UP000070107">
    <property type="component" value="Unassembled WGS sequence"/>
</dbReference>
<accession>A0A135I0Z2</accession>
<feature type="region of interest" description="Disordered" evidence="2">
    <location>
        <begin position="239"/>
        <end position="291"/>
    </location>
</feature>
<dbReference type="STRING" id="1494590.ATN84_05115"/>
<sequence>MKRIKLSVPVRLSSNSFRVVQGSRRSRCLDLALVLLGSTAILPAFLAGNAQAACADGAICVTQTTDNGDVNARGSLSWAIAQANAGGNKTIAFDPEAFTGPNPRLSLTGNVQTPRISDSVTIDGSGVPDLTIDGNNQRQAFFIRPDNPDPNNRIDVTIRNLNIANARAKGGDGGKGSDASGAYASGGGLGAGGGVFAGDGSDVTLENVDVENNHAQGGDAGTAGEANCCTPTGTGGGGLNGGNGESNTAGHGGGGGGFGAGTDGVNHHGGGPNGGAQGGGNGGDYSGGGGGSNGPGGNGGFGGGGGGGDAYLGAVGGNGGFGGGGGGGSGISSNGGPGPTTQKGGNGGFGGGGGGGPTPTGETATGGYGGGAGGLNSGGGGAGFGGGVFGENGSSIKYKGNGNVSGNSAAGGNGRGTSFGLGSGFFLNGRTGVSFSADEGETATINDDIASDAYSGPGNQNNPDPAGDGIDGGLTKEGKGTLVLRGNNNYAGDTKIYDGLVNVAADRNLGHVSSNIRIDGGGLEFAESFSTNRRVTLGRKKASLDGANGSVLPRRESDASQDLKIIDTQANNNALNGVIDGEGGFAKKGTGTLTLAAANIYTGETHIDEGTVKLAGNGSIAQSRRVKADATFDISAISGPSSKIRRLAGAKTGRVHLGSKELVITNADDTFDGVIDGTGRLNVDGGWETLTGTNTYTGGTKIGKAAVLQLGNGGNSGSITGNVDNDGTLIFNRSDVYTFKGDISGAGDAHQVGTGKTVLTGRNSYSGITTVDRGILAAGARNTFSANSDHIVKQHTALDLAGYDQTIKSLANAGLVDLGGKPGTTLTTRQAYAGQEGYVHFNTVLDGDDSPTDMVHIGGATSGKSYVIVSNMGGVGDLTKEGIKIVDVDGASDGVFELVGNYQNKYGKQGIGFGAYSYSLEKGGVSTPNDGDWYLRGTYQPGVALYEAYPQLLLAMNSLPTLRQRVGTRYWSGAGNLMIEQGDGPGIADLPPSPEDAGPSALVERRAVWGRMESSYGRIRPDTSTSGAESELTLWKGQAGLDGQFYENESGILIGSLTGHYTSGAADVSSPYGDGKIDTKGAGIGGALTWYGYDGFYVDGQAQATWYKSDLTSSLLDSSMASGLKGFGYALGLEAGRRFDLDSSWSLTPQAQLVYSSIDFDEFTDRAPFLANVSLQKGDSLLGRTGVQLDYQRSWQADNGTTSRISAYGAGNLYYEFLDGTEVSVGSVKKVSFVSENDRVWGGFGVGGAYNWADDRYSLYGEAFARTSLADFGDSYSVGGSLGLRVKW</sequence>
<dbReference type="EMBL" id="LNTU01000001">
    <property type="protein sequence ID" value="KXF79114.1"/>
    <property type="molecule type" value="Genomic_DNA"/>
</dbReference>
<organism evidence="4 5">
    <name type="scientific">Paramesorhizobium deserti</name>
    <dbReference type="NCBI Taxonomy" id="1494590"/>
    <lineage>
        <taxon>Bacteria</taxon>
        <taxon>Pseudomonadati</taxon>
        <taxon>Pseudomonadota</taxon>
        <taxon>Alphaproteobacteria</taxon>
        <taxon>Hyphomicrobiales</taxon>
        <taxon>Phyllobacteriaceae</taxon>
        <taxon>Paramesorhizobium</taxon>
    </lineage>
</organism>
<dbReference type="PANTHER" id="PTHR35037">
    <property type="entry name" value="C-TERMINAL REGION OF AIDA-LIKE PROTEIN"/>
    <property type="match status" value="1"/>
</dbReference>
<dbReference type="Pfam" id="PF03797">
    <property type="entry name" value="Autotransporter"/>
    <property type="match status" value="1"/>
</dbReference>
<dbReference type="SMART" id="SM00869">
    <property type="entry name" value="Autotransporter"/>
    <property type="match status" value="1"/>
</dbReference>